<accession>A0A8X8X0H3</accession>
<comment type="caution">
    <text evidence="12">The sequence shown here is derived from an EMBL/GenBank/DDBJ whole genome shotgun (WGS) entry which is preliminary data.</text>
</comment>
<evidence type="ECO:0000256" key="8">
    <source>
        <dbReference type="ARBA" id="ARBA00023136"/>
    </source>
</evidence>
<comment type="similarity">
    <text evidence="2">Belongs to the RLP family.</text>
</comment>
<dbReference type="GO" id="GO:0005886">
    <property type="term" value="C:plasma membrane"/>
    <property type="evidence" value="ECO:0007669"/>
    <property type="project" value="UniProtKB-SubCell"/>
</dbReference>
<organism evidence="12">
    <name type="scientific">Salvia splendens</name>
    <name type="common">Scarlet sage</name>
    <dbReference type="NCBI Taxonomy" id="180675"/>
    <lineage>
        <taxon>Eukaryota</taxon>
        <taxon>Viridiplantae</taxon>
        <taxon>Streptophyta</taxon>
        <taxon>Embryophyta</taxon>
        <taxon>Tracheophyta</taxon>
        <taxon>Spermatophyta</taxon>
        <taxon>Magnoliopsida</taxon>
        <taxon>eudicotyledons</taxon>
        <taxon>Gunneridae</taxon>
        <taxon>Pentapetalae</taxon>
        <taxon>asterids</taxon>
        <taxon>lamiids</taxon>
        <taxon>Lamiales</taxon>
        <taxon>Lamiaceae</taxon>
        <taxon>Nepetoideae</taxon>
        <taxon>Mentheae</taxon>
        <taxon>Salviinae</taxon>
        <taxon>Salvia</taxon>
        <taxon>Salvia subgen. Calosphace</taxon>
        <taxon>core Calosphace</taxon>
    </lineage>
</organism>
<keyword evidence="5 11" id="KW-0812">Transmembrane</keyword>
<evidence type="ECO:0000256" key="5">
    <source>
        <dbReference type="ARBA" id="ARBA00022692"/>
    </source>
</evidence>
<evidence type="ECO:0000256" key="4">
    <source>
        <dbReference type="ARBA" id="ARBA00022614"/>
    </source>
</evidence>
<dbReference type="PANTHER" id="PTHR27004">
    <property type="entry name" value="RECEPTOR-LIKE PROTEIN 12 ISOFORM X1"/>
    <property type="match status" value="1"/>
</dbReference>
<dbReference type="SUPFAM" id="SSF52058">
    <property type="entry name" value="L domain-like"/>
    <property type="match status" value="1"/>
</dbReference>
<reference evidence="12" key="2">
    <citation type="submission" date="2020-08" db="EMBL/GenBank/DDBJ databases">
        <title>Plant Genome Project.</title>
        <authorList>
            <person name="Zhang R.-G."/>
        </authorList>
    </citation>
    <scope>NUCLEOTIDE SEQUENCE</scope>
    <source>
        <strain evidence="12">Huo1</strain>
        <tissue evidence="12">Leaf</tissue>
    </source>
</reference>
<dbReference type="PANTHER" id="PTHR27004:SF463">
    <property type="entry name" value="RECEPTOR-LIKE PROTEIN 12"/>
    <property type="match status" value="1"/>
</dbReference>
<evidence type="ECO:0000256" key="6">
    <source>
        <dbReference type="ARBA" id="ARBA00022737"/>
    </source>
</evidence>
<keyword evidence="13" id="KW-1185">Reference proteome</keyword>
<comment type="subcellular location">
    <subcellularLocation>
        <location evidence="1">Cell membrane</location>
        <topology evidence="1">Single-pass type I membrane protein</topology>
    </subcellularLocation>
</comment>
<keyword evidence="3" id="KW-1003">Cell membrane</keyword>
<evidence type="ECO:0000256" key="1">
    <source>
        <dbReference type="ARBA" id="ARBA00004251"/>
    </source>
</evidence>
<reference evidence="12" key="1">
    <citation type="submission" date="2018-01" db="EMBL/GenBank/DDBJ databases">
        <authorList>
            <person name="Mao J.F."/>
        </authorList>
    </citation>
    <scope>NUCLEOTIDE SEQUENCE</scope>
    <source>
        <strain evidence="12">Huo1</strain>
        <tissue evidence="12">Leaf</tissue>
    </source>
</reference>
<gene>
    <name evidence="12" type="ORF">SASPL_136792</name>
</gene>
<evidence type="ECO:0000256" key="2">
    <source>
        <dbReference type="ARBA" id="ARBA00009592"/>
    </source>
</evidence>
<proteinExistence type="inferred from homology"/>
<dbReference type="Pfam" id="PF13855">
    <property type="entry name" value="LRR_8"/>
    <property type="match status" value="1"/>
</dbReference>
<keyword evidence="6" id="KW-0677">Repeat</keyword>
<keyword evidence="9" id="KW-0675">Receptor</keyword>
<dbReference type="Pfam" id="PF00560">
    <property type="entry name" value="LRR_1"/>
    <property type="match status" value="1"/>
</dbReference>
<keyword evidence="7 11" id="KW-1133">Transmembrane helix</keyword>
<dbReference type="AlphaFoldDB" id="A0A8X8X0H3"/>
<evidence type="ECO:0000256" key="10">
    <source>
        <dbReference type="ARBA" id="ARBA00023180"/>
    </source>
</evidence>
<evidence type="ECO:0000256" key="7">
    <source>
        <dbReference type="ARBA" id="ARBA00022989"/>
    </source>
</evidence>
<protein>
    <submittedName>
        <fullName evidence="12">Uncharacterized protein</fullName>
    </submittedName>
</protein>
<name>A0A8X8X0H3_SALSN</name>
<evidence type="ECO:0000256" key="11">
    <source>
        <dbReference type="SAM" id="Phobius"/>
    </source>
</evidence>
<dbReference type="EMBL" id="PNBA02000013">
    <property type="protein sequence ID" value="KAG6404543.1"/>
    <property type="molecule type" value="Genomic_DNA"/>
</dbReference>
<dbReference type="Gene3D" id="3.80.10.10">
    <property type="entry name" value="Ribonuclease Inhibitor"/>
    <property type="match status" value="1"/>
</dbReference>
<keyword evidence="4" id="KW-0433">Leucine-rich repeat</keyword>
<dbReference type="Proteomes" id="UP000298416">
    <property type="component" value="Unassembled WGS sequence"/>
</dbReference>
<keyword evidence="8 11" id="KW-0472">Membrane</keyword>
<evidence type="ECO:0000256" key="3">
    <source>
        <dbReference type="ARBA" id="ARBA00022475"/>
    </source>
</evidence>
<evidence type="ECO:0000256" key="9">
    <source>
        <dbReference type="ARBA" id="ARBA00023170"/>
    </source>
</evidence>
<evidence type="ECO:0000313" key="13">
    <source>
        <dbReference type="Proteomes" id="UP000298416"/>
    </source>
</evidence>
<feature type="transmembrane region" description="Helical" evidence="11">
    <location>
        <begin position="289"/>
        <end position="310"/>
    </location>
</feature>
<evidence type="ECO:0000313" key="12">
    <source>
        <dbReference type="EMBL" id="KAG6404543.1"/>
    </source>
</evidence>
<dbReference type="FunFam" id="3.80.10.10:FF:000111">
    <property type="entry name" value="LRR receptor-like serine/threonine-protein kinase ERECTA"/>
    <property type="match status" value="1"/>
</dbReference>
<dbReference type="InterPro" id="IPR032675">
    <property type="entry name" value="LRR_dom_sf"/>
</dbReference>
<keyword evidence="10" id="KW-0325">Glycoprotein</keyword>
<sequence>MTGWIPDNISPNCSLKTLDVSHNNLVGGVPLSLENCTSLEVMNVRNNHIVGNFPCMLPSSLRLLVLRSNRFHGEITCQKSWPSLQIIDIASNNFSGKINPFNFTYWRGMVLDRDAELERINLGVMATIGYYYGDEVTLTIKGIELELVKIWPEFISIDFSCNNFHGEIPVEIGKLNSLYLLNLSHNALTGRIPKSFGKLRQLGSLDLSMNQLTGEIPKEIASLTFLVVMNVSHNKLVGEIPIGNQLQTFSADSFEGNTGLCGLPLNISCTNPSPQFVEVESDREIEWDYVFAAAGYVVGLGGFSWVLLLCPSFRYKYFEKVEDVFEKIFECCQSRKEEIDGVVRNQVRRDNSGDEA</sequence>
<dbReference type="InterPro" id="IPR001611">
    <property type="entry name" value="Leu-rich_rpt"/>
</dbReference>